<organism evidence="13 14">
    <name type="scientific">Candidatus Magasanikbacteria bacterium RIFOXYC2_FULL_40_16</name>
    <dbReference type="NCBI Taxonomy" id="1798703"/>
    <lineage>
        <taxon>Bacteria</taxon>
        <taxon>Candidatus Magasanikiibacteriota</taxon>
    </lineage>
</organism>
<dbReference type="InterPro" id="IPR008909">
    <property type="entry name" value="DALR_anticod-bd"/>
</dbReference>
<evidence type="ECO:0000259" key="11">
    <source>
        <dbReference type="SMART" id="SM00836"/>
    </source>
</evidence>
<evidence type="ECO:0000256" key="1">
    <source>
        <dbReference type="ARBA" id="ARBA00005594"/>
    </source>
</evidence>
<keyword evidence="5 10" id="KW-0067">ATP-binding</keyword>
<dbReference type="InterPro" id="IPR014729">
    <property type="entry name" value="Rossmann-like_a/b/a_fold"/>
</dbReference>
<name>A0A1F6NZP6_9BACT</name>
<proteinExistence type="inferred from homology"/>
<gene>
    <name evidence="13" type="ORF">A2469_03935</name>
</gene>
<evidence type="ECO:0000256" key="3">
    <source>
        <dbReference type="ARBA" id="ARBA00022598"/>
    </source>
</evidence>
<dbReference type="Pfam" id="PF03485">
    <property type="entry name" value="Arg_tRNA_synt_N"/>
    <property type="match status" value="1"/>
</dbReference>
<keyword evidence="6 10" id="KW-0648">Protein biosynthesis</keyword>
<dbReference type="NCBIfam" id="TIGR00456">
    <property type="entry name" value="argS"/>
    <property type="match status" value="1"/>
</dbReference>
<evidence type="ECO:0000313" key="14">
    <source>
        <dbReference type="Proteomes" id="UP000178895"/>
    </source>
</evidence>
<dbReference type="GO" id="GO:0005524">
    <property type="term" value="F:ATP binding"/>
    <property type="evidence" value="ECO:0007669"/>
    <property type="project" value="UniProtKB-KW"/>
</dbReference>
<dbReference type="PANTHER" id="PTHR11956:SF5">
    <property type="entry name" value="ARGININE--TRNA LIGASE, CYTOPLASMIC"/>
    <property type="match status" value="1"/>
</dbReference>
<evidence type="ECO:0000256" key="2">
    <source>
        <dbReference type="ARBA" id="ARBA00012837"/>
    </source>
</evidence>
<dbReference type="EC" id="6.1.1.19" evidence="2 9"/>
<dbReference type="AlphaFoldDB" id="A0A1F6NZP6"/>
<dbReference type="InterPro" id="IPR036695">
    <property type="entry name" value="Arg-tRNA-synth_N_sf"/>
</dbReference>
<dbReference type="Pfam" id="PF05746">
    <property type="entry name" value="DALR_1"/>
    <property type="match status" value="1"/>
</dbReference>
<evidence type="ECO:0000256" key="6">
    <source>
        <dbReference type="ARBA" id="ARBA00022917"/>
    </source>
</evidence>
<comment type="similarity">
    <text evidence="1 10">Belongs to the class-I aminoacyl-tRNA synthetase family.</text>
</comment>
<dbReference type="SMART" id="SM00836">
    <property type="entry name" value="DALR_1"/>
    <property type="match status" value="1"/>
</dbReference>
<keyword evidence="7 10" id="KW-0030">Aminoacyl-tRNA synthetase</keyword>
<dbReference type="Pfam" id="PF00750">
    <property type="entry name" value="tRNA-synt_1d"/>
    <property type="match status" value="1"/>
</dbReference>
<evidence type="ECO:0000256" key="9">
    <source>
        <dbReference type="NCBIfam" id="TIGR00456"/>
    </source>
</evidence>
<evidence type="ECO:0000256" key="8">
    <source>
        <dbReference type="ARBA" id="ARBA00049339"/>
    </source>
</evidence>
<dbReference type="SUPFAM" id="SSF47323">
    <property type="entry name" value="Anticodon-binding domain of a subclass of class I aminoacyl-tRNA synthetases"/>
    <property type="match status" value="1"/>
</dbReference>
<evidence type="ECO:0000256" key="4">
    <source>
        <dbReference type="ARBA" id="ARBA00022741"/>
    </source>
</evidence>
<keyword evidence="3 10" id="KW-0436">Ligase</keyword>
<comment type="catalytic activity">
    <reaction evidence="8">
        <text>tRNA(Arg) + L-arginine + ATP = L-arginyl-tRNA(Arg) + AMP + diphosphate</text>
        <dbReference type="Rhea" id="RHEA:20301"/>
        <dbReference type="Rhea" id="RHEA-COMP:9658"/>
        <dbReference type="Rhea" id="RHEA-COMP:9673"/>
        <dbReference type="ChEBI" id="CHEBI:30616"/>
        <dbReference type="ChEBI" id="CHEBI:32682"/>
        <dbReference type="ChEBI" id="CHEBI:33019"/>
        <dbReference type="ChEBI" id="CHEBI:78442"/>
        <dbReference type="ChEBI" id="CHEBI:78513"/>
        <dbReference type="ChEBI" id="CHEBI:456215"/>
        <dbReference type="EC" id="6.1.1.19"/>
    </reaction>
</comment>
<dbReference type="PANTHER" id="PTHR11956">
    <property type="entry name" value="ARGINYL-TRNA SYNTHETASE"/>
    <property type="match status" value="1"/>
</dbReference>
<keyword evidence="4 10" id="KW-0547">Nucleotide-binding</keyword>
<comment type="caution">
    <text evidence="13">The sequence shown here is derived from an EMBL/GenBank/DDBJ whole genome shotgun (WGS) entry which is preliminary data.</text>
</comment>
<dbReference type="Proteomes" id="UP000178895">
    <property type="component" value="Unassembled WGS sequence"/>
</dbReference>
<dbReference type="EMBL" id="MFQY01000051">
    <property type="protein sequence ID" value="OGH89385.1"/>
    <property type="molecule type" value="Genomic_DNA"/>
</dbReference>
<reference evidence="13 14" key="1">
    <citation type="journal article" date="2016" name="Nat. Commun.">
        <title>Thousands of microbial genomes shed light on interconnected biogeochemical processes in an aquifer system.</title>
        <authorList>
            <person name="Anantharaman K."/>
            <person name="Brown C.T."/>
            <person name="Hug L.A."/>
            <person name="Sharon I."/>
            <person name="Castelle C.J."/>
            <person name="Probst A.J."/>
            <person name="Thomas B.C."/>
            <person name="Singh A."/>
            <person name="Wilkins M.J."/>
            <person name="Karaoz U."/>
            <person name="Brodie E.L."/>
            <person name="Williams K.H."/>
            <person name="Hubbard S.S."/>
            <person name="Banfield J.F."/>
        </authorList>
    </citation>
    <scope>NUCLEOTIDE SEQUENCE [LARGE SCALE GENOMIC DNA]</scope>
</reference>
<dbReference type="GO" id="GO:0004814">
    <property type="term" value="F:arginine-tRNA ligase activity"/>
    <property type="evidence" value="ECO:0007669"/>
    <property type="project" value="UniProtKB-UniRule"/>
</dbReference>
<evidence type="ECO:0000313" key="13">
    <source>
        <dbReference type="EMBL" id="OGH89385.1"/>
    </source>
</evidence>
<evidence type="ECO:0000256" key="5">
    <source>
        <dbReference type="ARBA" id="ARBA00022840"/>
    </source>
</evidence>
<dbReference type="InterPro" id="IPR035684">
    <property type="entry name" value="ArgRS_core"/>
</dbReference>
<dbReference type="InterPro" id="IPR009080">
    <property type="entry name" value="tRNAsynth_Ia_anticodon-bd"/>
</dbReference>
<dbReference type="PRINTS" id="PR01038">
    <property type="entry name" value="TRNASYNTHARG"/>
</dbReference>
<evidence type="ECO:0000256" key="7">
    <source>
        <dbReference type="ARBA" id="ARBA00023146"/>
    </source>
</evidence>
<dbReference type="InterPro" id="IPR001278">
    <property type="entry name" value="Arg-tRNA-ligase"/>
</dbReference>
<dbReference type="SUPFAM" id="SSF55190">
    <property type="entry name" value="Arginyl-tRNA synthetase (ArgRS), N-terminal 'additional' domain"/>
    <property type="match status" value="1"/>
</dbReference>
<dbReference type="FunFam" id="1.10.730.10:FF:000006">
    <property type="entry name" value="Arginyl-tRNA synthetase 2, mitochondrial"/>
    <property type="match status" value="1"/>
</dbReference>
<feature type="domain" description="DALR anticodon binding" evidence="11">
    <location>
        <begin position="449"/>
        <end position="570"/>
    </location>
</feature>
<dbReference type="InterPro" id="IPR005148">
    <property type="entry name" value="Arg-tRNA-synth_N"/>
</dbReference>
<dbReference type="Gene3D" id="3.40.50.620">
    <property type="entry name" value="HUPs"/>
    <property type="match status" value="1"/>
</dbReference>
<dbReference type="SUPFAM" id="SSF52374">
    <property type="entry name" value="Nucleotidylyl transferase"/>
    <property type="match status" value="1"/>
</dbReference>
<accession>A0A1F6NZP6</accession>
<evidence type="ECO:0000256" key="10">
    <source>
        <dbReference type="RuleBase" id="RU363038"/>
    </source>
</evidence>
<sequence>MLSELKQQLIKALYSAGVTGEIELVVPPKSEMGEFAFGCFTFAQKNRLSPPAVAKELSEGLQGAVGKIDMLEKVEANGPYVNFYLNNKLLAERVLNNIKPENKEKNGKKVLIEFAQPNTHKAFHIGHLRGTITGESLSRVMEAAGYDVVRANYQGDVGMHIAKCLWGILQIRNLKSEIRKLSSINEKIKFLGDAYVAGATAFESDEKIKKEIEEINNRIYGRDLEIKELYDETRAWSLEYFDGIYKKLDTHFDRFFFESEVYKRASQIVNEFLPKGVFAFSENAIIYRGENEGLHDRVFQTGAGNPTYEAKDLALAELQFKEFSPDQIIHVVAREQTEYFRVVFKVLEKTLPESLGKERHLPYGWVSLKSGKMSSRTGQVVLAESLMDEINKKVLGIMEKSEIKNKEAVAEKISLGALKYSFLKTGIGNDIVFDMEESVSLSGDSGPYLLYIVARINSILRKTGGGGLLAKLFGKTGGLPEKVEDREKQLLIKLAEFDGVVLKASEAKDPSKIAQYLFTLAQMFNNFYHISPILKADKKSKAFRIRIIKAVREVMVSGLNLLGIETVEEM</sequence>
<dbReference type="GO" id="GO:0006420">
    <property type="term" value="P:arginyl-tRNA aminoacylation"/>
    <property type="evidence" value="ECO:0007669"/>
    <property type="project" value="UniProtKB-UniRule"/>
</dbReference>
<dbReference type="GO" id="GO:0005737">
    <property type="term" value="C:cytoplasm"/>
    <property type="evidence" value="ECO:0007669"/>
    <property type="project" value="UniProtKB-UniRule"/>
</dbReference>
<evidence type="ECO:0000259" key="12">
    <source>
        <dbReference type="SMART" id="SM01016"/>
    </source>
</evidence>
<dbReference type="SMART" id="SM01016">
    <property type="entry name" value="Arg_tRNA_synt_N"/>
    <property type="match status" value="1"/>
</dbReference>
<feature type="domain" description="Arginyl tRNA synthetase N-terminal" evidence="12">
    <location>
        <begin position="3"/>
        <end position="85"/>
    </location>
</feature>
<protein>
    <recommendedName>
        <fullName evidence="2 9">Arginine--tRNA ligase</fullName>
        <ecNumber evidence="2 9">6.1.1.19</ecNumber>
    </recommendedName>
</protein>
<dbReference type="Gene3D" id="1.10.730.10">
    <property type="entry name" value="Isoleucyl-tRNA Synthetase, Domain 1"/>
    <property type="match status" value="1"/>
</dbReference>
<dbReference type="Gene3D" id="3.30.1360.70">
    <property type="entry name" value="Arginyl tRNA synthetase N-terminal domain"/>
    <property type="match status" value="1"/>
</dbReference>